<dbReference type="AlphaFoldDB" id="A0AAV2DV79"/>
<sequence length="144" mass="16675">MPSDQRWIRSLRRRGGASLINWTYTVRLDADADKVEITRKLEDLEKKSEAEEKVDIAKEAIVVYKQSNTFVRHMSDFMRRTIMVVWKKVPPDNARCRWNTRDMIRRVQRFFSDKRPLTEDSDSKSEEEGAAGGNSGVAAEVVIV</sequence>
<evidence type="ECO:0000313" key="3">
    <source>
        <dbReference type="EMBL" id="CAL1377596.1"/>
    </source>
</evidence>
<evidence type="ECO:0000313" key="4">
    <source>
        <dbReference type="Proteomes" id="UP001497516"/>
    </source>
</evidence>
<feature type="coiled-coil region" evidence="1">
    <location>
        <begin position="27"/>
        <end position="67"/>
    </location>
</feature>
<protein>
    <submittedName>
        <fullName evidence="3">Uncharacterized protein</fullName>
    </submittedName>
</protein>
<evidence type="ECO:0000256" key="1">
    <source>
        <dbReference type="SAM" id="Coils"/>
    </source>
</evidence>
<proteinExistence type="predicted"/>
<accession>A0AAV2DV79</accession>
<feature type="region of interest" description="Disordered" evidence="2">
    <location>
        <begin position="115"/>
        <end position="144"/>
    </location>
</feature>
<name>A0AAV2DV79_9ROSI</name>
<organism evidence="3 4">
    <name type="scientific">Linum trigynum</name>
    <dbReference type="NCBI Taxonomy" id="586398"/>
    <lineage>
        <taxon>Eukaryota</taxon>
        <taxon>Viridiplantae</taxon>
        <taxon>Streptophyta</taxon>
        <taxon>Embryophyta</taxon>
        <taxon>Tracheophyta</taxon>
        <taxon>Spermatophyta</taxon>
        <taxon>Magnoliopsida</taxon>
        <taxon>eudicotyledons</taxon>
        <taxon>Gunneridae</taxon>
        <taxon>Pentapetalae</taxon>
        <taxon>rosids</taxon>
        <taxon>fabids</taxon>
        <taxon>Malpighiales</taxon>
        <taxon>Linaceae</taxon>
        <taxon>Linum</taxon>
    </lineage>
</organism>
<feature type="compositionally biased region" description="Basic and acidic residues" evidence="2">
    <location>
        <begin position="115"/>
        <end position="127"/>
    </location>
</feature>
<reference evidence="3 4" key="1">
    <citation type="submission" date="2024-04" db="EMBL/GenBank/DDBJ databases">
        <authorList>
            <person name="Fracassetti M."/>
        </authorList>
    </citation>
    <scope>NUCLEOTIDE SEQUENCE [LARGE SCALE GENOMIC DNA]</scope>
</reference>
<keyword evidence="4" id="KW-1185">Reference proteome</keyword>
<dbReference type="EMBL" id="OZ034816">
    <property type="protein sequence ID" value="CAL1377596.1"/>
    <property type="molecule type" value="Genomic_DNA"/>
</dbReference>
<evidence type="ECO:0000256" key="2">
    <source>
        <dbReference type="SAM" id="MobiDB-lite"/>
    </source>
</evidence>
<dbReference type="Proteomes" id="UP001497516">
    <property type="component" value="Chromosome 3"/>
</dbReference>
<keyword evidence="1" id="KW-0175">Coiled coil</keyword>
<gene>
    <name evidence="3" type="ORF">LTRI10_LOCUS19234</name>
</gene>